<evidence type="ECO:0000259" key="1">
    <source>
        <dbReference type="PROSITE" id="PS51352"/>
    </source>
</evidence>
<dbReference type="InterPro" id="IPR052927">
    <property type="entry name" value="DCC_oxidoreductase"/>
</dbReference>
<reference evidence="2" key="1">
    <citation type="submission" date="2021-01" db="EMBL/GenBank/DDBJ databases">
        <authorList>
            <person name="Corre E."/>
            <person name="Pelletier E."/>
            <person name="Niang G."/>
            <person name="Scheremetjew M."/>
            <person name="Finn R."/>
            <person name="Kale V."/>
            <person name="Holt S."/>
            <person name="Cochrane G."/>
            <person name="Meng A."/>
            <person name="Brown T."/>
            <person name="Cohen L."/>
        </authorList>
    </citation>
    <scope>NUCLEOTIDE SEQUENCE</scope>
    <source>
        <strain evidence="2">CCMP2058</strain>
    </source>
</reference>
<evidence type="ECO:0000313" key="2">
    <source>
        <dbReference type="EMBL" id="CAD8441436.1"/>
    </source>
</evidence>
<dbReference type="GO" id="GO:0015035">
    <property type="term" value="F:protein-disulfide reductase activity"/>
    <property type="evidence" value="ECO:0007669"/>
    <property type="project" value="InterPro"/>
</dbReference>
<dbReference type="InterPro" id="IPR036249">
    <property type="entry name" value="Thioredoxin-like_sf"/>
</dbReference>
<dbReference type="InterPro" id="IPR013766">
    <property type="entry name" value="Thioredoxin_domain"/>
</dbReference>
<feature type="domain" description="Thioredoxin" evidence="1">
    <location>
        <begin position="139"/>
        <end position="268"/>
    </location>
</feature>
<organism evidence="2">
    <name type="scientific">Amorphochlora amoebiformis</name>
    <dbReference type="NCBI Taxonomy" id="1561963"/>
    <lineage>
        <taxon>Eukaryota</taxon>
        <taxon>Sar</taxon>
        <taxon>Rhizaria</taxon>
        <taxon>Cercozoa</taxon>
        <taxon>Chlorarachniophyceae</taxon>
        <taxon>Amorphochlora</taxon>
    </lineage>
</organism>
<dbReference type="Pfam" id="PF00085">
    <property type="entry name" value="Thioredoxin"/>
    <property type="match status" value="1"/>
</dbReference>
<protein>
    <recommendedName>
        <fullName evidence="1">Thioredoxin domain-containing protein</fullName>
    </recommendedName>
</protein>
<dbReference type="PANTHER" id="PTHR33639">
    <property type="entry name" value="THIOL-DISULFIDE OXIDOREDUCTASE DCC"/>
    <property type="match status" value="1"/>
</dbReference>
<gene>
    <name evidence="2" type="ORF">LAMO00422_LOCUS6282</name>
</gene>
<dbReference type="CDD" id="cd02947">
    <property type="entry name" value="TRX_family"/>
    <property type="match status" value="1"/>
</dbReference>
<accession>A0A7S0GWK2</accession>
<dbReference type="InterPro" id="IPR007263">
    <property type="entry name" value="DCC1-like"/>
</dbReference>
<name>A0A7S0GWK2_9EUKA</name>
<dbReference type="EMBL" id="HBEM01009007">
    <property type="protein sequence ID" value="CAD8441436.1"/>
    <property type="molecule type" value="Transcribed_RNA"/>
</dbReference>
<dbReference type="AlphaFoldDB" id="A0A7S0GWK2"/>
<dbReference type="Gene3D" id="3.40.30.10">
    <property type="entry name" value="Glutaredoxin"/>
    <property type="match status" value="1"/>
</dbReference>
<dbReference type="PANTHER" id="PTHR33639:SF2">
    <property type="entry name" value="DUF393 DOMAIN-CONTAINING PROTEIN"/>
    <property type="match status" value="1"/>
</dbReference>
<dbReference type="SUPFAM" id="SSF52833">
    <property type="entry name" value="Thioredoxin-like"/>
    <property type="match status" value="1"/>
</dbReference>
<proteinExistence type="predicted"/>
<dbReference type="PROSITE" id="PS51352">
    <property type="entry name" value="THIOREDOXIN_2"/>
    <property type="match status" value="1"/>
</dbReference>
<dbReference type="Pfam" id="PF04134">
    <property type="entry name" value="DCC1-like"/>
    <property type="match status" value="1"/>
</dbReference>
<sequence>MILGNLGGARAIVLVDGDCALCHGFTMFVAARDKHDRVRFATQQSEEGRYLLKLKNQPMDLKTIVCMENQGEDWTCYKESTAVLRTMRHLDGLWPLLSIFLWIPPIIRDAVYRLVARSRYRVFGKTSSCRLPDIKTRKKVLGMASLSSSIEKSDAKLHVGVEKLTDPSLFESYILQDLLTVCYFTASWCGPCQLVSPQIEDWVKQNSFGPETKFLKIDVDKMRPVAKRYKVKTMPQFLLFRKGALLGRHIGTNTGELRSNINRFRAAA</sequence>